<dbReference type="GO" id="GO:0032955">
    <property type="term" value="P:regulation of division septum assembly"/>
    <property type="evidence" value="ECO:0007669"/>
    <property type="project" value="TreeGrafter"/>
</dbReference>
<accession>J9VZY7</accession>
<dbReference type="OrthoDB" id="10256089at2759"/>
<feature type="domain" description="DH" evidence="2">
    <location>
        <begin position="852"/>
        <end position="1120"/>
    </location>
</feature>
<dbReference type="SUPFAM" id="SSF48065">
    <property type="entry name" value="DBL homology domain (DH-domain)"/>
    <property type="match status" value="1"/>
</dbReference>
<feature type="compositionally biased region" description="Basic and acidic residues" evidence="1">
    <location>
        <begin position="608"/>
        <end position="625"/>
    </location>
</feature>
<dbReference type="SMART" id="SM00325">
    <property type="entry name" value="RhoGEF"/>
    <property type="match status" value="1"/>
</dbReference>
<dbReference type="PROSITE" id="PS50010">
    <property type="entry name" value="DH_2"/>
    <property type="match status" value="1"/>
</dbReference>
<evidence type="ECO:0000256" key="1">
    <source>
        <dbReference type="SAM" id="MobiDB-lite"/>
    </source>
</evidence>
<protein>
    <recommendedName>
        <fullName evidence="2">DH domain-containing protein</fullName>
    </recommendedName>
</protein>
<feature type="region of interest" description="Disordered" evidence="1">
    <location>
        <begin position="635"/>
        <end position="731"/>
    </location>
</feature>
<evidence type="ECO:0000259" key="2">
    <source>
        <dbReference type="PROSITE" id="PS50010"/>
    </source>
</evidence>
<feature type="compositionally biased region" description="Low complexity" evidence="1">
    <location>
        <begin position="829"/>
        <end position="848"/>
    </location>
</feature>
<dbReference type="GO" id="GO:0031991">
    <property type="term" value="P:regulation of actomyosin contractile ring contraction"/>
    <property type="evidence" value="ECO:0007669"/>
    <property type="project" value="TreeGrafter"/>
</dbReference>
<evidence type="ECO:0000313" key="3">
    <source>
        <dbReference type="EMBL" id="AFR98259.2"/>
    </source>
</evidence>
<feature type="region of interest" description="Disordered" evidence="1">
    <location>
        <begin position="1160"/>
        <end position="1184"/>
    </location>
</feature>
<dbReference type="EMBL" id="CP003831">
    <property type="protein sequence ID" value="AFR98259.2"/>
    <property type="molecule type" value="Genomic_DNA"/>
</dbReference>
<feature type="compositionally biased region" description="Polar residues" evidence="1">
    <location>
        <begin position="465"/>
        <end position="475"/>
    </location>
</feature>
<dbReference type="Proteomes" id="UP000010091">
    <property type="component" value="Chromosome 12"/>
</dbReference>
<feature type="region of interest" description="Disordered" evidence="1">
    <location>
        <begin position="606"/>
        <end position="625"/>
    </location>
</feature>
<feature type="compositionally biased region" description="Polar residues" evidence="1">
    <location>
        <begin position="240"/>
        <end position="249"/>
    </location>
</feature>
<dbReference type="Gene3D" id="1.20.1270.60">
    <property type="entry name" value="Arfaptin homology (AH) domain/BAR domain"/>
    <property type="match status" value="1"/>
</dbReference>
<feature type="compositionally biased region" description="Polar residues" evidence="1">
    <location>
        <begin position="1170"/>
        <end position="1184"/>
    </location>
</feature>
<gene>
    <name evidence="3" type="ORF">CNAG_06019</name>
</gene>
<reference evidence="3 4" key="1">
    <citation type="journal article" date="2014" name="PLoS Genet.">
        <title>Analysis of the genome and transcriptome of Cryptococcus neoformans var. grubii reveals complex RNA expression and microevolution leading to virulence attenuation.</title>
        <authorList>
            <person name="Janbon G."/>
            <person name="Ormerod K.L."/>
            <person name="Paulet D."/>
            <person name="Byrnes E.J.III."/>
            <person name="Yadav V."/>
            <person name="Chatterjee G."/>
            <person name="Mullapudi N."/>
            <person name="Hon C.C."/>
            <person name="Billmyre R.B."/>
            <person name="Brunel F."/>
            <person name="Bahn Y.S."/>
            <person name="Chen W."/>
            <person name="Chen Y."/>
            <person name="Chow E.W."/>
            <person name="Coppee J.Y."/>
            <person name="Floyd-Averette A."/>
            <person name="Gaillardin C."/>
            <person name="Gerik K.J."/>
            <person name="Goldberg J."/>
            <person name="Gonzalez-Hilarion S."/>
            <person name="Gujja S."/>
            <person name="Hamlin J.L."/>
            <person name="Hsueh Y.P."/>
            <person name="Ianiri G."/>
            <person name="Jones S."/>
            <person name="Kodira C.D."/>
            <person name="Kozubowski L."/>
            <person name="Lam W."/>
            <person name="Marra M."/>
            <person name="Mesner L.D."/>
            <person name="Mieczkowski P.A."/>
            <person name="Moyrand F."/>
            <person name="Nielsen K."/>
            <person name="Proux C."/>
            <person name="Rossignol T."/>
            <person name="Schein J.E."/>
            <person name="Sun S."/>
            <person name="Wollschlaeger C."/>
            <person name="Wood I.A."/>
            <person name="Zeng Q."/>
            <person name="Neuveglise C."/>
            <person name="Newlon C.S."/>
            <person name="Perfect J.R."/>
            <person name="Lodge J.K."/>
            <person name="Idnurm A."/>
            <person name="Stajich J.E."/>
            <person name="Kronstad J.W."/>
            <person name="Sanyal K."/>
            <person name="Heitman J."/>
            <person name="Fraser J.A."/>
            <person name="Cuomo C.A."/>
            <person name="Dietrich F.S."/>
        </authorList>
    </citation>
    <scope>NUCLEOTIDE SEQUENCE [LARGE SCALE GENOMIC DNA]</scope>
    <source>
        <strain evidence="4">H99 / ATCC 208821 / CBS 10515 / FGSC 9487</strain>
    </source>
</reference>
<feature type="compositionally biased region" description="Polar residues" evidence="1">
    <location>
        <begin position="1454"/>
        <end position="1468"/>
    </location>
</feature>
<dbReference type="KEGG" id="cng:CNAG_06019"/>
<feature type="region of interest" description="Disordered" evidence="1">
    <location>
        <begin position="361"/>
        <end position="430"/>
    </location>
</feature>
<dbReference type="FunFam" id="1.20.1270.60:FF:000136">
    <property type="entry name" value="Uncharacterized protein"/>
    <property type="match status" value="1"/>
</dbReference>
<dbReference type="RefSeq" id="XP_012052971.1">
    <property type="nucleotide sequence ID" value="XM_012197581.1"/>
</dbReference>
<dbReference type="PANTHER" id="PTHR22834">
    <property type="entry name" value="NUCLEAR FUSION PROTEIN FUS2"/>
    <property type="match status" value="1"/>
</dbReference>
<dbReference type="PANTHER" id="PTHR22834:SF20">
    <property type="entry name" value="SH3 DOMAIN-CONTAINING PROTEIN"/>
    <property type="match status" value="1"/>
</dbReference>
<dbReference type="Gene3D" id="1.20.900.10">
    <property type="entry name" value="Dbl homology (DH) domain"/>
    <property type="match status" value="1"/>
</dbReference>
<dbReference type="HOGENOM" id="CLU_238872_0_0_1"/>
<proteinExistence type="predicted"/>
<feature type="compositionally biased region" description="Basic and acidic residues" evidence="1">
    <location>
        <begin position="251"/>
        <end position="262"/>
    </location>
</feature>
<feature type="compositionally biased region" description="Low complexity" evidence="1">
    <location>
        <begin position="401"/>
        <end position="423"/>
    </location>
</feature>
<dbReference type="Pfam" id="PF00621">
    <property type="entry name" value="RhoGEF"/>
    <property type="match status" value="1"/>
</dbReference>
<feature type="compositionally biased region" description="Low complexity" evidence="1">
    <location>
        <begin position="661"/>
        <end position="676"/>
    </location>
</feature>
<organism evidence="3 4">
    <name type="scientific">Cryptococcus neoformans (strain H99 / ATCC 208821 / CBS 10515 / FGSC 9487)</name>
    <name type="common">Cryptococcus neoformans var. grubii serotype A</name>
    <dbReference type="NCBI Taxonomy" id="235443"/>
    <lineage>
        <taxon>Eukaryota</taxon>
        <taxon>Fungi</taxon>
        <taxon>Dikarya</taxon>
        <taxon>Basidiomycota</taxon>
        <taxon>Agaricomycotina</taxon>
        <taxon>Tremellomycetes</taxon>
        <taxon>Tremellales</taxon>
        <taxon>Cryptococcaceae</taxon>
        <taxon>Cryptococcus</taxon>
        <taxon>Cryptococcus neoformans species complex</taxon>
    </lineage>
</organism>
<feature type="compositionally biased region" description="Low complexity" evidence="1">
    <location>
        <begin position="146"/>
        <end position="187"/>
    </location>
</feature>
<feature type="compositionally biased region" description="Basic and acidic residues" evidence="1">
    <location>
        <begin position="701"/>
        <end position="712"/>
    </location>
</feature>
<feature type="region of interest" description="Disordered" evidence="1">
    <location>
        <begin position="465"/>
        <end position="533"/>
    </location>
</feature>
<feature type="compositionally biased region" description="Low complexity" evidence="1">
    <location>
        <begin position="642"/>
        <end position="654"/>
    </location>
</feature>
<feature type="compositionally biased region" description="Polar residues" evidence="1">
    <location>
        <begin position="747"/>
        <end position="767"/>
    </location>
</feature>
<feature type="region of interest" description="Disordered" evidence="1">
    <location>
        <begin position="1439"/>
        <end position="1481"/>
    </location>
</feature>
<sequence>MERRMSHETGQPGAMGATSIPRSVSVSDAITLYEQKSRSSSTSMSRSSSRSAIYTNIVSSPSGSGNAVRAPSERPGKHPARSPPNTVVSILGDARPQLAEGSASNESRRMDVANDIGDANKIGIRGGPTIRPQRSASRPIVPKRVASNTSATTSTSRTPPASPRNYPGRSASNISSSSSQAPLAKGSAPNKPIGIGIGVPSTVRNRDARRASDTASIRPRSPRASYIAPNRQPFPHSISAPRSLSSQSYGVEHDDFSPHSERSQSPFHLQPAISVSQAISEKLLPPLYMRSPRSNLPRRTDGISIPLSRHTSISSTPSAYYTPSSSKSPMLSALEQKGEDADKNSILDGYFCNSFRRDSPFGPGPIKSATRLEQTRSDPPIAPDMDRRSSAMELYRRRDSSGSIASQESSEPLPSLGAPLGGPITVASPQRIPSAPALHHRASSTSSLNVGTMASDLELTQPLSSTTLTESQQLQPKPPRKSPRKPSPPKLGITPPNPISLLSTPNPSGPATPAATPPIPLKSPLRSISGGSSVTSYNSYSSVEIPGEISIETGIGLGFEGKQGPEEEGKVEKVRKVKKLASMDSIIANVGTPLTSQTRMARLLSATADDHTSQSPSRKDVDALKKRGDTRFTMLTAPSVYSQDSAPSSATSSAGLTDSPTGSTSTAGKAGSGNASESTKGSGKKMPMSGVFTQMAVGWGKMKEEREKRKSVDLGNIGHRRSSSLPRPKLVLPDEGFLASSIITESPDTAHTNASNTTVASNFSTRPTLGHTPLSSVPPPSFGARPADRSHGKSPSLPILRHYPTSPTSTDPTFKGNFIPPSSPRRAETSTALSSLLSPSSTASIATSGVSKRSHLLREIATSERAYATDLKLVRDAYMYSHLQQFREGSLSSVSSSASVSTSGSDKSKRRSMYASHKQSLSVSQTSSTQREGLPKSPSEGMNLTLQAAPIVGAMSPPVGKPLSPADVKAVFLNLDQLVAVAEELATKFEEAVGEDEEEGRDCEGGSDRMGEVFVSMVPKLQPLYSYFCARQSSASRHLLTLQSNPSHFTYLSQRWSSISTQTRAWNLDSMLIKPVQRITKYPLLFEDLLKMTTPVHADYFKIREAKEMARGMAVEIDEGKRRKEAVENAIGKKKVMAQPTAKDTKNIVSKAQGSKLLGLKRFRKDKPRTPSSSTPDLVSPQQISQSSFNQLSELSARLTALDEGVKKIGQDIMMWTAAAKETLVAQDELVKAWLHVVQLEPTDPTDQRMLEIRRVIDGVVSEAWGGLSIEVKDLIMPILSNLLNSTSNPRKVLSKRSSKHPDYTRYHAFRISKRTPDRDTVQGALEFVALHEQLIEELPAFLEGCLRILDIAVVGFARAQAKYFRMTRDRLRAFAEGWIQSPLGAGLATGESNGESSAIAGADIVKAWQECWEPYAEAMDKFECTKASFKPAQLKHRDPVYRGDLHPPGLRHSASTTSAFSPLSSRPESPAFSIPTRVRSSSLRDSFTTAPTIITPHTSSSTFASYSNQALSKDSQGTGRFNLLRRSSSKNNSNAPSRPPSRPTHSRRGSGLRPASFTSDSSRLSWGLPQIPAAGEGTMFDGLGISPTDSLSLTSATSPTSASNRTEEMAERSPYLGASAPEFSSLRVSPHAPNSAFTGKMPMPKHPFAVSPVSEACSRSGSRADSRRMRAVEIDVAEGWRNEKVIYQCACVADFEPVELGNKKYRGLWFLPMVVGDLIDVFHEVGRIEELPSFPYPEVGVENDGILVGRAENGEIGLVICSFLEPLR</sequence>
<feature type="region of interest" description="Disordered" evidence="1">
    <location>
        <begin position="286"/>
        <end position="338"/>
    </location>
</feature>
<feature type="compositionally biased region" description="Low complexity" evidence="1">
    <location>
        <begin position="891"/>
        <end position="905"/>
    </location>
</feature>
<feature type="compositionally biased region" description="Low complexity" evidence="1">
    <location>
        <begin position="38"/>
        <end position="51"/>
    </location>
</feature>
<name>J9VZY7_CRYN9</name>
<feature type="compositionally biased region" description="Low complexity" evidence="1">
    <location>
        <begin position="1587"/>
        <end position="1604"/>
    </location>
</feature>
<feature type="compositionally biased region" description="Pro residues" evidence="1">
    <location>
        <begin position="507"/>
        <end position="521"/>
    </location>
</feature>
<feature type="region of interest" description="Disordered" evidence="1">
    <location>
        <begin position="1"/>
        <end position="267"/>
    </location>
</feature>
<feature type="compositionally biased region" description="Polar residues" evidence="1">
    <location>
        <begin position="52"/>
        <end position="65"/>
    </location>
</feature>
<dbReference type="InterPro" id="IPR000219">
    <property type="entry name" value="DH_dom"/>
</dbReference>
<keyword evidence="4" id="KW-1185">Reference proteome</keyword>
<feature type="compositionally biased region" description="Basic and acidic residues" evidence="1">
    <location>
        <begin position="384"/>
        <end position="400"/>
    </location>
</feature>
<dbReference type="InterPro" id="IPR035899">
    <property type="entry name" value="DBL_dom_sf"/>
</dbReference>
<dbReference type="GO" id="GO:0005737">
    <property type="term" value="C:cytoplasm"/>
    <property type="evidence" value="ECO:0007669"/>
    <property type="project" value="TreeGrafter"/>
</dbReference>
<feature type="compositionally biased region" description="Low complexity" evidence="1">
    <location>
        <begin position="311"/>
        <end position="329"/>
    </location>
</feature>
<dbReference type="InterPro" id="IPR027267">
    <property type="entry name" value="AH/BAR_dom_sf"/>
</dbReference>
<feature type="region of interest" description="Disordered" evidence="1">
    <location>
        <begin position="747"/>
        <end position="853"/>
    </location>
</feature>
<evidence type="ECO:0000313" key="4">
    <source>
        <dbReference type="Proteomes" id="UP000010091"/>
    </source>
</evidence>
<dbReference type="VEuPathDB" id="FungiDB:CNAG_06019"/>
<dbReference type="SUPFAM" id="SSF103657">
    <property type="entry name" value="BAR/IMD domain-like"/>
    <property type="match status" value="1"/>
</dbReference>
<dbReference type="InterPro" id="IPR051492">
    <property type="entry name" value="Dynamin-Rho_GEF"/>
</dbReference>
<dbReference type="GO" id="GO:0005085">
    <property type="term" value="F:guanyl-nucleotide exchange factor activity"/>
    <property type="evidence" value="ECO:0007669"/>
    <property type="project" value="InterPro"/>
</dbReference>
<feature type="region of interest" description="Disordered" evidence="1">
    <location>
        <begin position="891"/>
        <end position="942"/>
    </location>
</feature>
<dbReference type="GeneID" id="23889278"/>
<feature type="region of interest" description="Disordered" evidence="1">
    <location>
        <begin position="1526"/>
        <end position="1613"/>
    </location>
</feature>
<feature type="compositionally biased region" description="Low complexity" evidence="1">
    <location>
        <begin position="1526"/>
        <end position="1537"/>
    </location>
</feature>
<feature type="compositionally biased region" description="Low complexity" evidence="1">
    <location>
        <begin position="916"/>
        <end position="930"/>
    </location>
</feature>